<keyword evidence="1" id="KW-0472">Membrane</keyword>
<name>A0ABW7FEE9_9BURK</name>
<sequence length="50" mass="5172">MQTIARSMFRGILYVGAWTSITLAGAVAGFWWSLSGVPEPAIGDAASGPC</sequence>
<evidence type="ECO:0000313" key="3">
    <source>
        <dbReference type="Proteomes" id="UP001606301"/>
    </source>
</evidence>
<organism evidence="2 3">
    <name type="scientific">Pelomonas margarita</name>
    <dbReference type="NCBI Taxonomy" id="3299031"/>
    <lineage>
        <taxon>Bacteria</taxon>
        <taxon>Pseudomonadati</taxon>
        <taxon>Pseudomonadota</taxon>
        <taxon>Betaproteobacteria</taxon>
        <taxon>Burkholderiales</taxon>
        <taxon>Sphaerotilaceae</taxon>
        <taxon>Roseateles</taxon>
    </lineage>
</organism>
<dbReference type="Proteomes" id="UP001606301">
    <property type="component" value="Unassembled WGS sequence"/>
</dbReference>
<proteinExistence type="predicted"/>
<gene>
    <name evidence="2" type="ORF">ACG0Z3_05305</name>
</gene>
<comment type="caution">
    <text evidence="2">The sequence shown here is derived from an EMBL/GenBank/DDBJ whole genome shotgun (WGS) entry which is preliminary data.</text>
</comment>
<evidence type="ECO:0000313" key="2">
    <source>
        <dbReference type="EMBL" id="MFG6440094.1"/>
    </source>
</evidence>
<feature type="transmembrane region" description="Helical" evidence="1">
    <location>
        <begin position="12"/>
        <end position="32"/>
    </location>
</feature>
<reference evidence="2 3" key="1">
    <citation type="submission" date="2024-08" db="EMBL/GenBank/DDBJ databases">
        <authorList>
            <person name="Lu H."/>
        </authorList>
    </citation>
    <scope>NUCLEOTIDE SEQUENCE [LARGE SCALE GENOMIC DNA]</scope>
    <source>
        <strain evidence="2 3">LKC17W</strain>
    </source>
</reference>
<keyword evidence="3" id="KW-1185">Reference proteome</keyword>
<protein>
    <submittedName>
        <fullName evidence="2">Uncharacterized protein</fullName>
    </submittedName>
</protein>
<accession>A0ABW7FEE9</accession>
<keyword evidence="1" id="KW-1133">Transmembrane helix</keyword>
<dbReference type="RefSeq" id="WP_394395985.1">
    <property type="nucleotide sequence ID" value="NZ_JBIGHW010000002.1"/>
</dbReference>
<dbReference type="EMBL" id="JBIGHW010000002">
    <property type="protein sequence ID" value="MFG6440094.1"/>
    <property type="molecule type" value="Genomic_DNA"/>
</dbReference>
<evidence type="ECO:0000256" key="1">
    <source>
        <dbReference type="SAM" id="Phobius"/>
    </source>
</evidence>
<keyword evidence="1" id="KW-0812">Transmembrane</keyword>